<gene>
    <name evidence="2" type="ordered locus">Marme_0403</name>
</gene>
<dbReference type="Proteomes" id="UP000001062">
    <property type="component" value="Chromosome"/>
</dbReference>
<protein>
    <submittedName>
        <fullName evidence="2">Uncharacterized protein</fullName>
    </submittedName>
</protein>
<dbReference type="KEGG" id="mme:Marme_0403"/>
<proteinExistence type="predicted"/>
<dbReference type="HOGENOM" id="CLU_1756666_0_0_6"/>
<dbReference type="EMBL" id="CP002583">
    <property type="protein sequence ID" value="ADZ89703.1"/>
    <property type="molecule type" value="Genomic_DNA"/>
</dbReference>
<dbReference type="AlphaFoldDB" id="F2JYS8"/>
<evidence type="ECO:0000313" key="2">
    <source>
        <dbReference type="EMBL" id="ADZ89703.1"/>
    </source>
</evidence>
<feature type="transmembrane region" description="Helical" evidence="1">
    <location>
        <begin position="104"/>
        <end position="135"/>
    </location>
</feature>
<keyword evidence="1" id="KW-0472">Membrane</keyword>
<evidence type="ECO:0000256" key="1">
    <source>
        <dbReference type="SAM" id="Phobius"/>
    </source>
</evidence>
<accession>F2JYS8</accession>
<evidence type="ECO:0000313" key="3">
    <source>
        <dbReference type="Proteomes" id="UP000001062"/>
    </source>
</evidence>
<dbReference type="PATRIC" id="fig|717774.3.peg.412"/>
<keyword evidence="1" id="KW-1133">Transmembrane helix</keyword>
<reference evidence="2 3" key="1">
    <citation type="journal article" date="2012" name="Stand. Genomic Sci.">
        <title>Complete genome sequence of the melanogenic marine bacterium Marinomonas mediterranea type strain (MMB-1(T)).</title>
        <authorList>
            <person name="Lucas-Elio P."/>
            <person name="Goodwin L."/>
            <person name="Woyke T."/>
            <person name="Pitluck S."/>
            <person name="Nolan M."/>
            <person name="Kyrpides N.C."/>
            <person name="Detter J.C."/>
            <person name="Copeland A."/>
            <person name="Teshima H."/>
            <person name="Bruce D."/>
            <person name="Detter C."/>
            <person name="Tapia R."/>
            <person name="Han S."/>
            <person name="Land M.L."/>
            <person name="Ivanova N."/>
            <person name="Mikhailova N."/>
            <person name="Johnston A.W."/>
            <person name="Sanchez-Amat A."/>
        </authorList>
    </citation>
    <scope>NUCLEOTIDE SEQUENCE [LARGE SCALE GENOMIC DNA]</scope>
    <source>
        <strain evidence="3">ATCC 700492 / JCM 21426 / NBRC 103028 / MMB-1</strain>
    </source>
</reference>
<organism evidence="2 3">
    <name type="scientific">Marinomonas mediterranea (strain ATCC 700492 / JCM 21426 / NBRC 103028 / MMB-1)</name>
    <dbReference type="NCBI Taxonomy" id="717774"/>
    <lineage>
        <taxon>Bacteria</taxon>
        <taxon>Pseudomonadati</taxon>
        <taxon>Pseudomonadota</taxon>
        <taxon>Gammaproteobacteria</taxon>
        <taxon>Oceanospirillales</taxon>
        <taxon>Oceanospirillaceae</taxon>
        <taxon>Marinomonas</taxon>
    </lineage>
</organism>
<dbReference type="RefSeq" id="WP_013659609.1">
    <property type="nucleotide sequence ID" value="NC_015276.1"/>
</dbReference>
<keyword evidence="3" id="KW-1185">Reference proteome</keyword>
<name>F2JYS8_MARM1</name>
<sequence length="148" mass="16563">MDWIEKIDKSELQYMVPALFVFFDDIETAASLLYREGMASPLASSEDKARAIERTKNELESRPPKKYWEAVKSEICTIICTDDEKYLKLRKQLMLEGEKGTKSIVAIISAFIGSVLGVEATLLTGFCAVSLYAILKVGKEAYCAVEHV</sequence>
<dbReference type="OrthoDB" id="9255843at2"/>
<keyword evidence="1" id="KW-0812">Transmembrane</keyword>